<dbReference type="SMART" id="SM01294">
    <property type="entry name" value="PKS_PP_betabranch"/>
    <property type="match status" value="1"/>
</dbReference>
<dbReference type="Proteomes" id="UP000016860">
    <property type="component" value="Unassembled WGS sequence"/>
</dbReference>
<dbReference type="SUPFAM" id="SSF47336">
    <property type="entry name" value="ACP-like"/>
    <property type="match status" value="1"/>
</dbReference>
<dbReference type="Pfam" id="PF00550">
    <property type="entry name" value="PP-binding"/>
    <property type="match status" value="1"/>
</dbReference>
<dbReference type="PANTHER" id="PTHR43775">
    <property type="entry name" value="FATTY ACID SYNTHASE"/>
    <property type="match status" value="1"/>
</dbReference>
<dbReference type="EMBL" id="ATAY01000026">
    <property type="protein sequence ID" value="EPR12515.1"/>
    <property type="molecule type" value="Genomic_DNA"/>
</dbReference>
<dbReference type="InterPro" id="IPR049552">
    <property type="entry name" value="PKS_DH_N"/>
</dbReference>
<dbReference type="SMART" id="SM00823">
    <property type="entry name" value="PKS_PP"/>
    <property type="match status" value="1"/>
</dbReference>
<dbReference type="InterPro" id="IPR009081">
    <property type="entry name" value="PP-bd_ACP"/>
</dbReference>
<dbReference type="Gene3D" id="1.10.1240.100">
    <property type="match status" value="1"/>
</dbReference>
<dbReference type="PROSITE" id="PS50075">
    <property type="entry name" value="CARRIER"/>
    <property type="match status" value="1"/>
</dbReference>
<dbReference type="InterPro" id="IPR014031">
    <property type="entry name" value="Ketoacyl_synth_C"/>
</dbReference>
<dbReference type="InterPro" id="IPR049490">
    <property type="entry name" value="C883_1060-like_KR_N"/>
</dbReference>
<dbReference type="Pfam" id="PF21394">
    <property type="entry name" value="Beta-ketacyl_N"/>
    <property type="match status" value="1"/>
</dbReference>
<dbReference type="SMART" id="SM00826">
    <property type="entry name" value="PKS_DH"/>
    <property type="match status" value="1"/>
</dbReference>
<feature type="domain" description="Carrier" evidence="5">
    <location>
        <begin position="1498"/>
        <end position="1573"/>
    </location>
</feature>
<dbReference type="PROSITE" id="PS00606">
    <property type="entry name" value="KS3_1"/>
    <property type="match status" value="1"/>
</dbReference>
<dbReference type="RefSeq" id="WP_020815188.1">
    <property type="nucleotide sequence ID" value="NZ_ATAY01000026.1"/>
</dbReference>
<protein>
    <submittedName>
        <fullName evidence="8">Uncharacterized protein</fullName>
    </submittedName>
</protein>
<dbReference type="Pfam" id="PF00109">
    <property type="entry name" value="ketoacyl-synt"/>
    <property type="match status" value="1"/>
</dbReference>
<dbReference type="PANTHER" id="PTHR43775:SF37">
    <property type="entry name" value="SI:DKEY-61P9.11"/>
    <property type="match status" value="1"/>
</dbReference>
<keyword evidence="3" id="KW-0808">Transferase</keyword>
<reference evidence="8 9" key="1">
    <citation type="journal article" date="2013" name="Genome Announc.">
        <title>Draft Genome Sequence of the Cellulolytic Bacterium Clostridium papyrosolvens C7 (ATCC 700395).</title>
        <authorList>
            <person name="Zepeda V."/>
            <person name="Dassa B."/>
            <person name="Borovok I."/>
            <person name="Lamed R."/>
            <person name="Bayer E.A."/>
            <person name="Cate J.H."/>
        </authorList>
    </citation>
    <scope>NUCLEOTIDE SEQUENCE [LARGE SCALE GENOMIC DNA]</scope>
    <source>
        <strain evidence="8 9">C7</strain>
    </source>
</reference>
<dbReference type="InterPro" id="IPR036291">
    <property type="entry name" value="NAD(P)-bd_dom_sf"/>
</dbReference>
<dbReference type="CDD" id="cd08953">
    <property type="entry name" value="KR_2_SDR_x"/>
    <property type="match status" value="1"/>
</dbReference>
<dbReference type="Gene3D" id="3.10.129.110">
    <property type="entry name" value="Polyketide synthase dehydratase"/>
    <property type="match status" value="1"/>
</dbReference>
<evidence type="ECO:0000256" key="2">
    <source>
        <dbReference type="ARBA" id="ARBA00022553"/>
    </source>
</evidence>
<dbReference type="SMART" id="SM00825">
    <property type="entry name" value="PKS_KS"/>
    <property type="match status" value="1"/>
</dbReference>
<dbReference type="PATRIC" id="fig|1330534.3.peg.1634"/>
<dbReference type="Pfam" id="PF02801">
    <property type="entry name" value="Ketoacyl-synt_C"/>
    <property type="match status" value="1"/>
</dbReference>
<feature type="domain" description="Ketosynthase family 3 (KS3)" evidence="6">
    <location>
        <begin position="36"/>
        <end position="475"/>
    </location>
</feature>
<dbReference type="Pfam" id="PF21089">
    <property type="entry name" value="PKS_DH_N"/>
    <property type="match status" value="1"/>
</dbReference>
<feature type="region of interest" description="C-terminal hotdog fold" evidence="4">
    <location>
        <begin position="822"/>
        <end position="964"/>
    </location>
</feature>
<dbReference type="Gene3D" id="3.40.50.720">
    <property type="entry name" value="NAD(P)-binding Rossmann-like Domain"/>
    <property type="match status" value="1"/>
</dbReference>
<evidence type="ECO:0000259" key="5">
    <source>
        <dbReference type="PROSITE" id="PS50075"/>
    </source>
</evidence>
<feature type="active site" description="Proton donor; for dehydratase activity" evidence="4">
    <location>
        <position position="883"/>
    </location>
</feature>
<dbReference type="InterPro" id="IPR013968">
    <property type="entry name" value="PKS_KR"/>
</dbReference>
<name>U4R457_9FIRM</name>
<dbReference type="InterPro" id="IPR018201">
    <property type="entry name" value="Ketoacyl_synth_AS"/>
</dbReference>
<gene>
    <name evidence="8" type="ORF">L323_08175</name>
</gene>
<keyword evidence="2" id="KW-0597">Phosphoprotein</keyword>
<evidence type="ECO:0000259" key="6">
    <source>
        <dbReference type="PROSITE" id="PS52004"/>
    </source>
</evidence>
<evidence type="ECO:0000313" key="8">
    <source>
        <dbReference type="EMBL" id="EPR12515.1"/>
    </source>
</evidence>
<dbReference type="InterPro" id="IPR016039">
    <property type="entry name" value="Thiolase-like"/>
</dbReference>
<dbReference type="GO" id="GO:0006633">
    <property type="term" value="P:fatty acid biosynthetic process"/>
    <property type="evidence" value="ECO:0007669"/>
    <property type="project" value="InterPro"/>
</dbReference>
<dbReference type="GO" id="GO:0004315">
    <property type="term" value="F:3-oxoacyl-[acyl-carrier-protein] synthase activity"/>
    <property type="evidence" value="ECO:0007669"/>
    <property type="project" value="InterPro"/>
</dbReference>
<evidence type="ECO:0000256" key="1">
    <source>
        <dbReference type="ARBA" id="ARBA00022450"/>
    </source>
</evidence>
<dbReference type="Pfam" id="PF22621">
    <property type="entry name" value="CurL-like_PKS_C"/>
    <property type="match status" value="1"/>
</dbReference>
<dbReference type="Gene3D" id="1.10.1200.10">
    <property type="entry name" value="ACP-like"/>
    <property type="match status" value="1"/>
</dbReference>
<dbReference type="InterPro" id="IPR042104">
    <property type="entry name" value="PKS_dehydratase_sf"/>
</dbReference>
<dbReference type="PROSITE" id="PS52004">
    <property type="entry name" value="KS3_2"/>
    <property type="match status" value="1"/>
</dbReference>
<dbReference type="GO" id="GO:0004312">
    <property type="term" value="F:fatty acid synthase activity"/>
    <property type="evidence" value="ECO:0007669"/>
    <property type="project" value="TreeGrafter"/>
</dbReference>
<dbReference type="Pfam" id="PF08659">
    <property type="entry name" value="KR"/>
    <property type="match status" value="1"/>
</dbReference>
<dbReference type="InterPro" id="IPR020806">
    <property type="entry name" value="PKS_PP-bd"/>
</dbReference>
<dbReference type="InterPro" id="IPR050091">
    <property type="entry name" value="PKS_NRPS_Biosynth_Enz"/>
</dbReference>
<organism evidence="8 9">
    <name type="scientific">Ruminiclostridium papyrosolvens C7</name>
    <dbReference type="NCBI Taxonomy" id="1330534"/>
    <lineage>
        <taxon>Bacteria</taxon>
        <taxon>Bacillati</taxon>
        <taxon>Bacillota</taxon>
        <taxon>Clostridia</taxon>
        <taxon>Eubacteriales</taxon>
        <taxon>Oscillospiraceae</taxon>
        <taxon>Ruminiclostridium</taxon>
    </lineage>
</organism>
<dbReference type="InterPro" id="IPR014030">
    <property type="entry name" value="Ketoacyl_synth_N"/>
</dbReference>
<dbReference type="PROSITE" id="PS52019">
    <property type="entry name" value="PKS_MFAS_DH"/>
    <property type="match status" value="1"/>
</dbReference>
<comment type="caution">
    <text evidence="8">The sequence shown here is derived from an EMBL/GenBank/DDBJ whole genome shotgun (WGS) entry which is preliminary data.</text>
</comment>
<evidence type="ECO:0000313" key="9">
    <source>
        <dbReference type="Proteomes" id="UP000016860"/>
    </source>
</evidence>
<dbReference type="GO" id="GO:0031177">
    <property type="term" value="F:phosphopantetheine binding"/>
    <property type="evidence" value="ECO:0007669"/>
    <property type="project" value="InterPro"/>
</dbReference>
<dbReference type="SUPFAM" id="SSF53901">
    <property type="entry name" value="Thiolase-like"/>
    <property type="match status" value="1"/>
</dbReference>
<dbReference type="InterPro" id="IPR049551">
    <property type="entry name" value="PKS_DH_C"/>
</dbReference>
<dbReference type="InterPro" id="IPR020807">
    <property type="entry name" value="PKS_DH"/>
</dbReference>
<dbReference type="InterPro" id="IPR057326">
    <property type="entry name" value="KR_dom"/>
</dbReference>
<feature type="active site" description="Proton acceptor; for dehydratase activity" evidence="4">
    <location>
        <position position="713"/>
    </location>
</feature>
<feature type="domain" description="PKS/mFAS DH" evidence="7">
    <location>
        <begin position="682"/>
        <end position="964"/>
    </location>
</feature>
<dbReference type="Gene3D" id="3.40.47.10">
    <property type="match status" value="1"/>
</dbReference>
<sequence>MSNLKKYILEQVGSKKLSQDDAFKMLKELQESNYAKDEIAIIGMACKLPEAENPQEFWNNLISEYRCFIPMPSERHDFYDPFRNPHYAEFLGMKAIPRQTETEDTSLVSVITDIDKFDAAFFGIPPREAKYIHPGQRIFLQTAWSAIEDAGYGVDNIQGSNTGVFVGEDRNNTLLYKYITEPDQMHLTGSWEGIMASRINYIFNLRGPSMVLDTACSSGLVAIHEASNALKNHDCEMAIAGGISLGGGTTGTGPDDEDATEDALAAVASDDVVRAFDKKCSGTVFGEGCIAIVLKLLKNAIKDGDNIYGVIKGSALNNDGASNGITAPNPVAQEDVIKEAWSNANINPETVQYVEAHGTGTILGDPIEVKGLTNAFQKFTNKKQFCGLGSLKTNMGHMVGASGCAGVMKVVLGLQNNVIPASMYFEEPNPHINFVDSPMFVVDKPLPWEKRDLPRRAGVSSFGFSGTNGHAIIEEAPVLEERNDIKDGKLNVITLSAKSETAINNLVKRYQKFLCDKVELDIKDACYTANTGRGHYEYRIIMLIDDLNSLKEKINLLAERGIATYPEENIFFGQHKIVSDKRQSLQDNEIKEAGLRTLNTEVEQMMPELFEADKDCYNSMLQKMCSYYVKGASIDWKKLHSDRKNRRVSLPTYPFDKTHYWADVKKSKIIGSVQAENSTKIHYLIDELVISSMNEDIYRAKLSPETHWVLKEHVILGNSTVPGTAYIEIARAIGEIYFNTDELEINNFIFLTPLVVPNDTQVEPQIIVSKNNEQIQITVASMIKDEKSGVERWVTHAKGDITQHKKSTAEILDFTGVISSEEAQESPTNLPALNAQGLMGLGDRWDNVVKTYRQNNVAVSEIKLSDKYAEDLKEFKYHTSVLDMAVNRPVQEFTTGMYLPYYYKKFTMYAPLPAHVFSKAILLDKNTHNDETKTYDVVISDTNGKIVAEIEGYVVKKVNAFNDYVANSFYGIDWVETDSDIKLRDTGKQVLLFKGNSELSEKVESKLRDSAQNLVTVEFGNEFKKVNANQYTIGEQEDDYDMLMKELSSTGITDIIHMGTVDFDISDSKIEDYQKAQNNSIYSLLFTSRTMLKNKISGEINFVLVTDNAQEVNGSEKTVKPLNAAFIALAKTIVMEYPNIKIRSIDIDENTDFELVYKEIHNAEYRLRTAYRNNTRYRECLVRQEVSNSEESITGIKIKNQGAYLITGGTGGLGLEVARYLAMKNKTNICLVSRKELPSRDTWSNILLEASDKKLCKIISKIQEIEEQGSVVSTYSSDISDKCQMEAVSNDIIKKFGKINGIFHCAGIAGDGFLFNKKAEVFANVLNPKIDGTKVLECITENQDLDFLILFSSMTTFFSAPGQGDYTVANGYLDAYAQYRNKMGKRTFAINWPGWSETGMAVDYNIANAVTLFKSIPTNRALSALDTIISTGITNVIPGEIDYDILMSLVDAMPMLLSEEFTKALSRRKKNSEAKTGKAASYESLQSREIVILGKPADELTESETKLAQIYAAVLELNEIDIYDSFNAMGGDSIIATEVFKILNHYYQGLLEVSDMFVYPTVAEMAEYVDSKLLSSGPSALEENEKVDDMLEKFEEGEIEVEEMIQFFESEDD</sequence>
<dbReference type="CDD" id="cd00833">
    <property type="entry name" value="PKS"/>
    <property type="match status" value="1"/>
</dbReference>
<evidence type="ECO:0000259" key="7">
    <source>
        <dbReference type="PROSITE" id="PS52019"/>
    </source>
</evidence>
<dbReference type="SUPFAM" id="SSF51735">
    <property type="entry name" value="NAD(P)-binding Rossmann-fold domains"/>
    <property type="match status" value="2"/>
</dbReference>
<feature type="region of interest" description="N-terminal hotdog fold" evidence="4">
    <location>
        <begin position="682"/>
        <end position="808"/>
    </location>
</feature>
<dbReference type="InterPro" id="IPR036736">
    <property type="entry name" value="ACP-like_sf"/>
</dbReference>
<dbReference type="InterPro" id="IPR020841">
    <property type="entry name" value="PKS_Beta-ketoAc_synthase_dom"/>
</dbReference>
<dbReference type="OrthoDB" id="9765680at2"/>
<evidence type="ECO:0000256" key="4">
    <source>
        <dbReference type="PROSITE-ProRule" id="PRU01363"/>
    </source>
</evidence>
<evidence type="ECO:0000256" key="3">
    <source>
        <dbReference type="ARBA" id="ARBA00022679"/>
    </source>
</evidence>
<proteinExistence type="predicted"/>
<keyword evidence="1" id="KW-0596">Phosphopantetheine</keyword>
<dbReference type="STRING" id="1330534.L323_08175"/>
<dbReference type="SMART" id="SM00822">
    <property type="entry name" value="PKS_KR"/>
    <property type="match status" value="1"/>
</dbReference>
<dbReference type="InterPro" id="IPR049900">
    <property type="entry name" value="PKS_mFAS_DH"/>
</dbReference>
<accession>U4R457</accession>
<dbReference type="Pfam" id="PF14765">
    <property type="entry name" value="PS-DH"/>
    <property type="match status" value="1"/>
</dbReference>